<keyword evidence="2" id="KW-1185">Reference proteome</keyword>
<comment type="caution">
    <text evidence="1">The sequence shown here is derived from an EMBL/GenBank/DDBJ whole genome shotgun (WGS) entry which is preliminary data.</text>
</comment>
<gene>
    <name evidence="1" type="ORF">LCI24_06225</name>
</gene>
<name>A0A9X4ELX1_9FLAO</name>
<dbReference type="EMBL" id="JAIWJY010000003">
    <property type="protein sequence ID" value="MDE1206391.1"/>
    <property type="molecule type" value="Genomic_DNA"/>
</dbReference>
<protein>
    <submittedName>
        <fullName evidence="1">Uncharacterized protein</fullName>
    </submittedName>
</protein>
<accession>A0A9X4ELX1</accession>
<evidence type="ECO:0000313" key="2">
    <source>
        <dbReference type="Proteomes" id="UP001149303"/>
    </source>
</evidence>
<organism evidence="1 2">
    <name type="scientific">Tenacibaculum larymnensis</name>
    <dbReference type="NCBI Taxonomy" id="2878201"/>
    <lineage>
        <taxon>Bacteria</taxon>
        <taxon>Pseudomonadati</taxon>
        <taxon>Bacteroidota</taxon>
        <taxon>Flavobacteriia</taxon>
        <taxon>Flavobacteriales</taxon>
        <taxon>Flavobacteriaceae</taxon>
        <taxon>Tenacibaculum</taxon>
    </lineage>
</organism>
<dbReference type="Proteomes" id="UP001149303">
    <property type="component" value="Unassembled WGS sequence"/>
</dbReference>
<dbReference type="AlphaFoldDB" id="A0A9X4ELX1"/>
<sequence length="328" mass="38402">MKNIFGKNNYRFGVESFLLMYLNQYQFVLGSDLECYWENNQTFNKDNPCNIYFVLRRPKVTIDPNSVKIKGKKADFELIIHHPTEGGVIKMGTELDNAKSELEFHTEYPYNFFTFSDKNGVLLGARPSTLIDSSHIENNLNLTTLDYEVLYIGQAYGKNGKRTALDRLSYHETVQKIYTHSLTQNPDSDIWILLTNFSQQSMLFSAGTDLIKVTKKDSKIEREKEEHFFKNKGISITEKQKINFTEAALIKYFQPKYNIEFKDSFPSTRHKSYSECYNLDIKALTIELNTSENTRKIYTEKTERTHYHLKMFEFNSDEDRISLMNIFG</sequence>
<reference evidence="1" key="1">
    <citation type="submission" date="2021-09" db="EMBL/GenBank/DDBJ databases">
        <authorList>
            <person name="Smyrli M."/>
        </authorList>
    </citation>
    <scope>NUCLEOTIDE SEQUENCE</scope>
    <source>
        <strain evidence="1">LAR25</strain>
    </source>
</reference>
<dbReference type="RefSeq" id="WP_274639599.1">
    <property type="nucleotide sequence ID" value="NZ_JAIWJY010000003.1"/>
</dbReference>
<evidence type="ECO:0000313" key="1">
    <source>
        <dbReference type="EMBL" id="MDE1206391.1"/>
    </source>
</evidence>
<proteinExistence type="predicted"/>